<keyword evidence="2" id="KW-1185">Reference proteome</keyword>
<reference evidence="1" key="1">
    <citation type="submission" date="2018-04" db="EMBL/GenBank/DDBJ databases">
        <title>Genomes of the Obligate Erwinia dacicola and Facultative Enterobacter sp. OLF Endosymbionts of the Olive Fruit fly, Bactrocera oleae.</title>
        <authorList>
            <person name="Estes A.M."/>
            <person name="Hearn D.J."/>
            <person name="Agarwal S."/>
            <person name="Pierson E.A."/>
            <person name="Dunning-Hotopp J.C."/>
        </authorList>
    </citation>
    <scope>NUCLEOTIDE SEQUENCE [LARGE SCALE GENOMIC DNA]</scope>
    <source>
        <strain evidence="1">Oroville</strain>
    </source>
</reference>
<evidence type="ECO:0000313" key="1">
    <source>
        <dbReference type="EMBL" id="RAP70019.1"/>
    </source>
</evidence>
<dbReference type="AlphaFoldDB" id="A0A328THL8"/>
<accession>A0A328THL8</accession>
<gene>
    <name evidence="1" type="ORF">ACZ87_03186</name>
</gene>
<protein>
    <submittedName>
        <fullName evidence="1">Uncharacterized protein</fullName>
    </submittedName>
</protein>
<evidence type="ECO:0000313" key="2">
    <source>
        <dbReference type="Proteomes" id="UP000244334"/>
    </source>
</evidence>
<proteinExistence type="predicted"/>
<organism evidence="1 2">
    <name type="scientific">Candidatus Erwinia dacicola</name>
    <dbReference type="NCBI Taxonomy" id="252393"/>
    <lineage>
        <taxon>Bacteria</taxon>
        <taxon>Pseudomonadati</taxon>
        <taxon>Pseudomonadota</taxon>
        <taxon>Gammaproteobacteria</taxon>
        <taxon>Enterobacterales</taxon>
        <taxon>Erwiniaceae</taxon>
        <taxon>Erwinia</taxon>
    </lineage>
</organism>
<sequence>MKIKNDLNAVQTHTSDNHSSIKYRSKKSFLSHFFATSIKPPISTNAAPVKGCRLAWGMHDQYQNDYSPHSFAGAQAGTQAMA</sequence>
<name>A0A328THL8_9GAMM</name>
<dbReference type="EMBL" id="LJAM02000495">
    <property type="protein sequence ID" value="RAP70019.1"/>
    <property type="molecule type" value="Genomic_DNA"/>
</dbReference>
<dbReference type="Proteomes" id="UP000244334">
    <property type="component" value="Unassembled WGS sequence"/>
</dbReference>
<comment type="caution">
    <text evidence="1">The sequence shown here is derived from an EMBL/GenBank/DDBJ whole genome shotgun (WGS) entry which is preliminary data.</text>
</comment>